<evidence type="ECO:0000256" key="12">
    <source>
        <dbReference type="SAM" id="MobiDB-lite"/>
    </source>
</evidence>
<evidence type="ECO:0000259" key="13">
    <source>
        <dbReference type="Pfam" id="PF25239"/>
    </source>
</evidence>
<name>A0A7M5UA17_9CNID</name>
<feature type="compositionally biased region" description="Low complexity" evidence="12">
    <location>
        <begin position="402"/>
        <end position="414"/>
    </location>
</feature>
<feature type="domain" description="CHMP7 winged helix" evidence="13">
    <location>
        <begin position="143"/>
        <end position="214"/>
    </location>
</feature>
<keyword evidence="7 11" id="KW-0175">Coiled coil</keyword>
<keyword evidence="4" id="KW-0813">Transport</keyword>
<proteinExistence type="inferred from homology"/>
<reference evidence="14" key="1">
    <citation type="submission" date="2021-01" db="UniProtKB">
        <authorList>
            <consortium name="EnsemblMetazoa"/>
        </authorList>
    </citation>
    <scope>IDENTIFICATION</scope>
</reference>
<evidence type="ECO:0000256" key="5">
    <source>
        <dbReference type="ARBA" id="ARBA00022490"/>
    </source>
</evidence>
<evidence type="ECO:0000256" key="8">
    <source>
        <dbReference type="ARBA" id="ARBA00023242"/>
    </source>
</evidence>
<dbReference type="AlphaFoldDB" id="A0A7M5UA17"/>
<comment type="subcellular location">
    <subcellularLocation>
        <location evidence="2">Cytoplasm</location>
    </subcellularLocation>
    <subcellularLocation>
        <location evidence="1">Nucleus envelope</location>
    </subcellularLocation>
</comment>
<sequence length="427" mass="48804">MDDDQKYKLPSIDEERENFLYSPFPSEKSINPKHWDSKLNFWSKEVVESCNIQDEICVDCRRLQEVFKSERTARSPRGLQIVVSSLYQSGKLILKTDVTDLSPDLTWGQWGVSVSYKTTSWLWRKYVSGINESTEFVLKELLEELSEELLITHYKSVQYEKTDYVVPWNVLKTYKLKNKVISEDTLICLVGHLKNQGKCKIGISEDNEKIVKFKQKSQSKVDPVTSFDFETVKLKRAIAKLTLDSKSIEKDLQQLKKHAQTLVKTNDRIQAKKVLAQRHKLEKKLRTNQNALFTMKDHLGMVQETETTKLITDAFNSSATLLNQTYKKQGLTVEHIESVIDKAAEANEMAREVSDALSGGLKQLEDEEFDMDELERELEQLDVTQGDESTAAFGLPQVPNHSPTKTSTPTTAATKTKKPLRTTQMAS</sequence>
<dbReference type="EnsemblMetazoa" id="CLYHEMT008049.1">
    <property type="protein sequence ID" value="CLYHEMP008049.1"/>
    <property type="gene ID" value="CLYHEMG008049"/>
</dbReference>
<evidence type="ECO:0000313" key="15">
    <source>
        <dbReference type="Proteomes" id="UP000594262"/>
    </source>
</evidence>
<keyword evidence="8" id="KW-0539">Nucleus</keyword>
<dbReference type="Pfam" id="PF03357">
    <property type="entry name" value="Snf7"/>
    <property type="match status" value="1"/>
</dbReference>
<dbReference type="Pfam" id="PF25239">
    <property type="entry name" value="WHD_CHMP7"/>
    <property type="match status" value="1"/>
</dbReference>
<keyword evidence="15" id="KW-1185">Reference proteome</keyword>
<dbReference type="Proteomes" id="UP000594262">
    <property type="component" value="Unplaced"/>
</dbReference>
<dbReference type="PANTHER" id="PTHR22761:SF21">
    <property type="entry name" value="CHARGED MULTIVESICULAR BODY PROTEIN 7"/>
    <property type="match status" value="1"/>
</dbReference>
<feature type="region of interest" description="Disordered" evidence="12">
    <location>
        <begin position="382"/>
        <end position="427"/>
    </location>
</feature>
<dbReference type="Pfam" id="PF25880">
    <property type="entry name" value="WHD_CHMP7_1st"/>
    <property type="match status" value="1"/>
</dbReference>
<evidence type="ECO:0000256" key="3">
    <source>
        <dbReference type="ARBA" id="ARBA00006190"/>
    </source>
</evidence>
<comment type="similarity">
    <text evidence="3">Belongs to the SNF7 family.</text>
</comment>
<dbReference type="GO" id="GO:0009898">
    <property type="term" value="C:cytoplasmic side of plasma membrane"/>
    <property type="evidence" value="ECO:0007669"/>
    <property type="project" value="TreeGrafter"/>
</dbReference>
<evidence type="ECO:0000256" key="4">
    <source>
        <dbReference type="ARBA" id="ARBA00022448"/>
    </source>
</evidence>
<evidence type="ECO:0000256" key="2">
    <source>
        <dbReference type="ARBA" id="ARBA00004496"/>
    </source>
</evidence>
<keyword evidence="6" id="KW-0653">Protein transport</keyword>
<evidence type="ECO:0000313" key="14">
    <source>
        <dbReference type="EnsemblMetazoa" id="CLYHEMP008049.1"/>
    </source>
</evidence>
<dbReference type="GO" id="GO:0015031">
    <property type="term" value="P:protein transport"/>
    <property type="evidence" value="ECO:0007669"/>
    <property type="project" value="UniProtKB-KW"/>
</dbReference>
<dbReference type="PANTHER" id="PTHR22761">
    <property type="entry name" value="CHARGED MULTIVESICULAR BODY PROTEIN"/>
    <property type="match status" value="1"/>
</dbReference>
<dbReference type="GO" id="GO:0006900">
    <property type="term" value="P:vesicle budding from membrane"/>
    <property type="evidence" value="ECO:0007669"/>
    <property type="project" value="TreeGrafter"/>
</dbReference>
<dbReference type="GO" id="GO:0000815">
    <property type="term" value="C:ESCRT III complex"/>
    <property type="evidence" value="ECO:0007669"/>
    <property type="project" value="TreeGrafter"/>
</dbReference>
<dbReference type="Gene3D" id="6.10.140.1230">
    <property type="match status" value="1"/>
</dbReference>
<evidence type="ECO:0000256" key="1">
    <source>
        <dbReference type="ARBA" id="ARBA00004259"/>
    </source>
</evidence>
<dbReference type="GO" id="GO:0005635">
    <property type="term" value="C:nuclear envelope"/>
    <property type="evidence" value="ECO:0007669"/>
    <property type="project" value="UniProtKB-SubCell"/>
</dbReference>
<protein>
    <recommendedName>
        <fullName evidence="9">Charged multivesicular body protein 7</fullName>
    </recommendedName>
    <alternativeName>
        <fullName evidence="10">Chromatin-modifying protein 7</fullName>
    </alternativeName>
</protein>
<dbReference type="GO" id="GO:0032511">
    <property type="term" value="P:late endosome to vacuole transport via multivesicular body sorting pathway"/>
    <property type="evidence" value="ECO:0007669"/>
    <property type="project" value="TreeGrafter"/>
</dbReference>
<dbReference type="GO" id="GO:0005771">
    <property type="term" value="C:multivesicular body"/>
    <property type="evidence" value="ECO:0007669"/>
    <property type="project" value="TreeGrafter"/>
</dbReference>
<dbReference type="InterPro" id="IPR005024">
    <property type="entry name" value="Snf7_fam"/>
</dbReference>
<accession>A0A7M5UA17</accession>
<feature type="coiled-coil region" evidence="11">
    <location>
        <begin position="238"/>
        <end position="272"/>
    </location>
</feature>
<evidence type="ECO:0000256" key="9">
    <source>
        <dbReference type="ARBA" id="ARBA00041077"/>
    </source>
</evidence>
<organism evidence="14 15">
    <name type="scientific">Clytia hemisphaerica</name>
    <dbReference type="NCBI Taxonomy" id="252671"/>
    <lineage>
        <taxon>Eukaryota</taxon>
        <taxon>Metazoa</taxon>
        <taxon>Cnidaria</taxon>
        <taxon>Hydrozoa</taxon>
        <taxon>Hydroidolina</taxon>
        <taxon>Leptothecata</taxon>
        <taxon>Obeliida</taxon>
        <taxon>Clytiidae</taxon>
        <taxon>Clytia</taxon>
    </lineage>
</organism>
<evidence type="ECO:0000256" key="6">
    <source>
        <dbReference type="ARBA" id="ARBA00022927"/>
    </source>
</evidence>
<evidence type="ECO:0000256" key="7">
    <source>
        <dbReference type="ARBA" id="ARBA00023054"/>
    </source>
</evidence>
<dbReference type="InterPro" id="IPR057471">
    <property type="entry name" value="CHMP7_WHD"/>
</dbReference>
<keyword evidence="5" id="KW-0963">Cytoplasm</keyword>
<dbReference type="OrthoDB" id="10250120at2759"/>
<evidence type="ECO:0000256" key="11">
    <source>
        <dbReference type="SAM" id="Coils"/>
    </source>
</evidence>
<evidence type="ECO:0000256" key="10">
    <source>
        <dbReference type="ARBA" id="ARBA00041629"/>
    </source>
</evidence>